<reference evidence="3" key="1">
    <citation type="submission" date="2016-12" db="EMBL/GenBank/DDBJ databases">
        <authorList>
            <person name="Varghese N."/>
            <person name="Submissions S."/>
        </authorList>
    </citation>
    <scope>NUCLEOTIDE SEQUENCE [LARGE SCALE GENOMIC DNA]</scope>
    <source>
        <strain evidence="3">DSM 18830</strain>
    </source>
</reference>
<dbReference type="PROSITE" id="PS51257">
    <property type="entry name" value="PROKAR_LIPOPROTEIN"/>
    <property type="match status" value="1"/>
</dbReference>
<keyword evidence="1" id="KW-0732">Signal</keyword>
<name>A0A1M7ZY74_9FLAO</name>
<dbReference type="RefSeq" id="WP_143165276.1">
    <property type="nucleotide sequence ID" value="NZ_CBCSEA010000007.1"/>
</dbReference>
<proteinExistence type="predicted"/>
<accession>A0A1M7ZY74</accession>
<dbReference type="OrthoDB" id="1347473at2"/>
<dbReference type="STRING" id="416016.SAMN05443547_2146"/>
<evidence type="ECO:0000256" key="1">
    <source>
        <dbReference type="SAM" id="SignalP"/>
    </source>
</evidence>
<organism evidence="2 3">
    <name type="scientific">Flavobacterium cucumis</name>
    <dbReference type="NCBI Taxonomy" id="416016"/>
    <lineage>
        <taxon>Bacteria</taxon>
        <taxon>Pseudomonadati</taxon>
        <taxon>Bacteroidota</taxon>
        <taxon>Flavobacteriia</taxon>
        <taxon>Flavobacteriales</taxon>
        <taxon>Flavobacteriaceae</taxon>
        <taxon>Flavobacterium</taxon>
    </lineage>
</organism>
<protein>
    <submittedName>
        <fullName evidence="2">Uncharacterized protein</fullName>
    </submittedName>
</protein>
<gene>
    <name evidence="2" type="ORF">SAMN05443547_2146</name>
</gene>
<evidence type="ECO:0000313" key="2">
    <source>
        <dbReference type="EMBL" id="SHO73773.1"/>
    </source>
</evidence>
<evidence type="ECO:0000313" key="3">
    <source>
        <dbReference type="Proteomes" id="UP000184611"/>
    </source>
</evidence>
<keyword evidence="3" id="KW-1185">Reference proteome</keyword>
<feature type="chain" id="PRO_5012229887" evidence="1">
    <location>
        <begin position="22"/>
        <end position="214"/>
    </location>
</feature>
<dbReference type="AlphaFoldDB" id="A0A1M7ZY74"/>
<dbReference type="Proteomes" id="UP000184611">
    <property type="component" value="Unassembled WGS sequence"/>
</dbReference>
<feature type="signal peptide" evidence="1">
    <location>
        <begin position="1"/>
        <end position="21"/>
    </location>
</feature>
<dbReference type="EMBL" id="FRYK01000004">
    <property type="protein sequence ID" value="SHO73773.1"/>
    <property type="molecule type" value="Genomic_DNA"/>
</dbReference>
<sequence>MKAIYFLQLLWIISLFSCNKAKESMQDEVTDAVENAVERKTGTQVDLPDTSEIADNGGFINYKSATKTYLTEKEKMQATVIFQKDNDGLSIAFQMTGENGKSFVATISDISEKFTLPLKAKFAISNKYDGENPTANITFMEVNDTGMKSSEVPFEGEMIITKLSKDEVIFEINGKGSDAMNIDSPSNWNVITGNGKLVHPIILSYGIDKNNILK</sequence>